<dbReference type="InterPro" id="IPR039174">
    <property type="entry name" value="Chondroitin_ABC_lyase"/>
</dbReference>
<dbReference type="InterPro" id="IPR011071">
    <property type="entry name" value="Lyase_8-like_C"/>
</dbReference>
<dbReference type="Gene3D" id="2.70.98.10">
    <property type="match status" value="1"/>
</dbReference>
<comment type="caution">
    <text evidence="7">The sequence shown here is derived from an EMBL/GenBank/DDBJ whole genome shotgun (WGS) entry which is preliminary data.</text>
</comment>
<dbReference type="GO" id="GO:0005975">
    <property type="term" value="P:carbohydrate metabolic process"/>
    <property type="evidence" value="ECO:0007669"/>
    <property type="project" value="InterPro"/>
</dbReference>
<accession>A0AAU9WIC3</accession>
<dbReference type="InterPro" id="IPR008979">
    <property type="entry name" value="Galactose-bd-like_sf"/>
</dbReference>
<sequence length="1142" mass="127915">MLRLVLFVTFVLSLLKTIEGAREYSFENAADVDAFSVPATSTLEQSTERYKDGSHSMKWTWASGDIMKHTFFPAISGNELKKGGIKLWLYNTNPLAGENLTVSFQNNAPTTVTVSQFNIKLNFKGWRGVWVSYKEAIKTENKDINVMCITAPTTRHHLYFDVLRFVSDVRRQSRDKVVPTLDPNLYSINDFWQQTYRWSQVPPPEISNTTPSQDKLENMTLIEKRLENWFVNQSQSIAQFPTNARKRWQSLQKQVFSAYIQYGQLNINKSQGVITGLPLYCDKSEVTGGKKFGEVMQEVLLPMTLDYYVRSRDVDVDALAFDQLSNLNGDVAQKKAAIKEIAGGNQNIQNIFTTALGTNQKSYTLEKVKEAIDILNTERKKRLLLLLEYIEDQGWTDGSAIGSLDHEMNNCGAGFMNAVFLLKDEITAEGKLDDYVATMKWYNEFGEVYQDPFEYVGTTADRMRTISLFRLFTVLMMPNTTDDEKLDKIRDIEELLSWYVNGLSPNEAFGGVLKPDYLGFHHNSFYGSAYFPHALHVASLIEFLLSGTPFKLGEDTSKHIKKGLETMRIVAVKYSTPNSVAGRFPGFYNAILARIFPSYAYAGAIAPDLNDDGSLGEITILDSDKVKMFLRLYDPSNEDVSNYLEDGTISTHIFYLNTIGSINIMEEISSKAASMDILAESSPQGFWTRNYASLVINRRENWAVTMKGFNKYVWDFEASSTRNFFGLYQSHGALLVANSEASLKTLDIDNGWDWTRHPGTTTIKMDFDQLISDNRRYFQPKELAGGLTLIGGGNYPTGVFGMDFSQPKYQFPAGSFQLDITFEFKKSVFFADFAVICLGSGITTTMSSPNITQTTLFQTKLLDASNPSSILINGESYSLDTDLIKTPSFFNTGNHAATLVDVNGNTYYIPNAYNQGLNVKIGLQHSRTQDDLNATSARYATAWLDHGVDPTDKGYEYTILVEGPSEEIHTLAENQADGSYLYEVLQKDNTAHVVKINNSPRQGETQYGYVFFDKSARTLGPVRRVEKDPCIVMVEEADDNTLHIAVSYPNLNFNITTLDSASQITAQERFYSVSTPVDIEVGVSGAVNVATGDVRVNGEVVPDADKTNHVMVIPISDGAVIGHAIVFKQLSMGFTTEVTLTR</sequence>
<keyword evidence="8" id="KW-1185">Reference proteome</keyword>
<evidence type="ECO:0000256" key="3">
    <source>
        <dbReference type="SAM" id="SignalP"/>
    </source>
</evidence>
<name>A0AAU9WIC3_9CNID</name>
<keyword evidence="2" id="KW-0456">Lyase</keyword>
<evidence type="ECO:0000259" key="6">
    <source>
        <dbReference type="Pfam" id="PF09093"/>
    </source>
</evidence>
<dbReference type="GO" id="GO:0006027">
    <property type="term" value="P:glycosaminoglycan catabolic process"/>
    <property type="evidence" value="ECO:0007669"/>
    <property type="project" value="InterPro"/>
</dbReference>
<protein>
    <recommendedName>
        <fullName evidence="9">Chondroitin sulfate ABC lyase</fullName>
    </recommendedName>
</protein>
<dbReference type="InterPro" id="IPR011013">
    <property type="entry name" value="Gal_mutarotase_sf_dom"/>
</dbReference>
<dbReference type="Gene3D" id="2.60.220.10">
    <property type="entry name" value="Polysaccharide lyase family 8-like, C-terminal"/>
    <property type="match status" value="1"/>
</dbReference>
<evidence type="ECO:0000259" key="5">
    <source>
        <dbReference type="Pfam" id="PF09092"/>
    </source>
</evidence>
<feature type="domain" description="Polysaccharide lyase family 8 central" evidence="4">
    <location>
        <begin position="695"/>
        <end position="960"/>
    </location>
</feature>
<dbReference type="InterPro" id="IPR015177">
    <property type="entry name" value="Lyase_catalyt"/>
</dbReference>
<dbReference type="EMBL" id="CALNXJ010000015">
    <property type="protein sequence ID" value="CAH3115776.1"/>
    <property type="molecule type" value="Genomic_DNA"/>
</dbReference>
<evidence type="ECO:0000256" key="1">
    <source>
        <dbReference type="ARBA" id="ARBA00006699"/>
    </source>
</evidence>
<keyword evidence="3" id="KW-0732">Signal</keyword>
<feature type="chain" id="PRO_5043336698" description="Chondroitin sulfate ABC lyase" evidence="3">
    <location>
        <begin position="21"/>
        <end position="1142"/>
    </location>
</feature>
<dbReference type="GO" id="GO:0016837">
    <property type="term" value="F:carbon-oxygen lyase activity, acting on polysaccharides"/>
    <property type="evidence" value="ECO:0007669"/>
    <property type="project" value="UniProtKB-ARBA"/>
</dbReference>
<dbReference type="SUPFAM" id="SSF48230">
    <property type="entry name" value="Chondroitin AC/alginate lyase"/>
    <property type="match status" value="1"/>
</dbReference>
<dbReference type="Proteomes" id="UP001159428">
    <property type="component" value="Unassembled WGS sequence"/>
</dbReference>
<dbReference type="PANTHER" id="PTHR37322:SF3">
    <property type="entry name" value="CHONDROITIN SULFATE ABC EXOLYASE"/>
    <property type="match status" value="1"/>
</dbReference>
<evidence type="ECO:0008006" key="9">
    <source>
        <dbReference type="Google" id="ProtNLM"/>
    </source>
</evidence>
<dbReference type="InterPro" id="IPR015176">
    <property type="entry name" value="Lyase_N"/>
</dbReference>
<evidence type="ECO:0000313" key="8">
    <source>
        <dbReference type="Proteomes" id="UP001159428"/>
    </source>
</evidence>
<dbReference type="InterPro" id="IPR014718">
    <property type="entry name" value="GH-type_carb-bd"/>
</dbReference>
<dbReference type="PANTHER" id="PTHR37322">
    <property type="match status" value="1"/>
</dbReference>
<dbReference type="Pfam" id="PF09092">
    <property type="entry name" value="Lyase_N"/>
    <property type="match status" value="1"/>
</dbReference>
<feature type="domain" description="Lyase N-terminal" evidence="5">
    <location>
        <begin position="24"/>
        <end position="179"/>
    </location>
</feature>
<evidence type="ECO:0000313" key="7">
    <source>
        <dbReference type="EMBL" id="CAH3115776.1"/>
    </source>
</evidence>
<reference evidence="7 8" key="1">
    <citation type="submission" date="2022-05" db="EMBL/GenBank/DDBJ databases">
        <authorList>
            <consortium name="Genoscope - CEA"/>
            <person name="William W."/>
        </authorList>
    </citation>
    <scope>NUCLEOTIDE SEQUENCE [LARGE SCALE GENOMIC DNA]</scope>
</reference>
<dbReference type="InterPro" id="IPR003159">
    <property type="entry name" value="Lyase_8_central_dom"/>
</dbReference>
<dbReference type="Gene3D" id="1.50.10.100">
    <property type="entry name" value="Chondroitin AC/alginate lyase"/>
    <property type="match status" value="1"/>
</dbReference>
<evidence type="ECO:0000256" key="2">
    <source>
        <dbReference type="ARBA" id="ARBA00023239"/>
    </source>
</evidence>
<comment type="similarity">
    <text evidence="1">Belongs to the polysaccharide lyase 8 family.</text>
</comment>
<dbReference type="AlphaFoldDB" id="A0AAU9WIC3"/>
<dbReference type="GO" id="GO:0030246">
    <property type="term" value="F:carbohydrate binding"/>
    <property type="evidence" value="ECO:0007669"/>
    <property type="project" value="InterPro"/>
</dbReference>
<evidence type="ECO:0000259" key="4">
    <source>
        <dbReference type="Pfam" id="PF02278"/>
    </source>
</evidence>
<dbReference type="Gene3D" id="2.60.120.430">
    <property type="entry name" value="Galactose-binding lectin"/>
    <property type="match status" value="1"/>
</dbReference>
<organism evidence="7 8">
    <name type="scientific">Pocillopora meandrina</name>
    <dbReference type="NCBI Taxonomy" id="46732"/>
    <lineage>
        <taxon>Eukaryota</taxon>
        <taxon>Metazoa</taxon>
        <taxon>Cnidaria</taxon>
        <taxon>Anthozoa</taxon>
        <taxon>Hexacorallia</taxon>
        <taxon>Scleractinia</taxon>
        <taxon>Astrocoeniina</taxon>
        <taxon>Pocilloporidae</taxon>
        <taxon>Pocillopora</taxon>
    </lineage>
</organism>
<gene>
    <name evidence="7" type="ORF">PMEA_00006749</name>
</gene>
<dbReference type="SUPFAM" id="SSF74650">
    <property type="entry name" value="Galactose mutarotase-like"/>
    <property type="match status" value="1"/>
</dbReference>
<feature type="signal peptide" evidence="3">
    <location>
        <begin position="1"/>
        <end position="20"/>
    </location>
</feature>
<dbReference type="GO" id="GO:0005576">
    <property type="term" value="C:extracellular region"/>
    <property type="evidence" value="ECO:0007669"/>
    <property type="project" value="InterPro"/>
</dbReference>
<dbReference type="SUPFAM" id="SSF49785">
    <property type="entry name" value="Galactose-binding domain-like"/>
    <property type="match status" value="1"/>
</dbReference>
<proteinExistence type="inferred from homology"/>
<dbReference type="Pfam" id="PF02278">
    <property type="entry name" value="Lyase_8"/>
    <property type="match status" value="1"/>
</dbReference>
<feature type="domain" description="Lyase catalytic" evidence="6">
    <location>
        <begin position="376"/>
        <end position="604"/>
    </location>
</feature>
<dbReference type="InterPro" id="IPR008929">
    <property type="entry name" value="Chondroitin_lyas"/>
</dbReference>
<dbReference type="Pfam" id="PF09093">
    <property type="entry name" value="Lyase_catalyt"/>
    <property type="match status" value="1"/>
</dbReference>
<dbReference type="SUPFAM" id="SSF49863">
    <property type="entry name" value="Hyaluronate lyase-like, C-terminal domain"/>
    <property type="match status" value="1"/>
</dbReference>